<evidence type="ECO:0000313" key="8">
    <source>
        <dbReference type="Proteomes" id="UP000679722"/>
    </source>
</evidence>
<evidence type="ECO:0000256" key="3">
    <source>
        <dbReference type="ARBA" id="ARBA00022989"/>
    </source>
</evidence>
<organism evidence="7 8">
    <name type="scientific">Marinomonas vulgaris</name>
    <dbReference type="NCBI Taxonomy" id="2823372"/>
    <lineage>
        <taxon>Bacteria</taxon>
        <taxon>Pseudomonadati</taxon>
        <taxon>Pseudomonadota</taxon>
        <taxon>Gammaproteobacteria</taxon>
        <taxon>Oceanospirillales</taxon>
        <taxon>Oceanospirillaceae</taxon>
        <taxon>Marinomonas</taxon>
    </lineage>
</organism>
<feature type="transmembrane region" description="Helical" evidence="5">
    <location>
        <begin position="124"/>
        <end position="141"/>
    </location>
</feature>
<feature type="domain" description="STAS" evidence="6">
    <location>
        <begin position="385"/>
        <end position="497"/>
    </location>
</feature>
<reference evidence="7 8" key="1">
    <citation type="submission" date="2021-04" db="EMBL/GenBank/DDBJ databases">
        <authorList>
            <person name="Sun C."/>
        </authorList>
    </citation>
    <scope>NUCLEOTIDE SEQUENCE [LARGE SCALE GENOMIC DNA]</scope>
    <source>
        <strain evidence="7 8">A79</strain>
    </source>
</reference>
<feature type="transmembrane region" description="Helical" evidence="5">
    <location>
        <begin position="265"/>
        <end position="286"/>
    </location>
</feature>
<dbReference type="SUPFAM" id="SSF52091">
    <property type="entry name" value="SpoIIaa-like"/>
    <property type="match status" value="1"/>
</dbReference>
<comment type="subcellular location">
    <subcellularLocation>
        <location evidence="1">Membrane</location>
        <topology evidence="1">Multi-pass membrane protein</topology>
    </subcellularLocation>
</comment>
<keyword evidence="2 5" id="KW-0812">Transmembrane</keyword>
<dbReference type="EMBL" id="JAGSSV010000017">
    <property type="protein sequence ID" value="MBR7889659.1"/>
    <property type="molecule type" value="Genomic_DNA"/>
</dbReference>
<dbReference type="PANTHER" id="PTHR11814">
    <property type="entry name" value="SULFATE TRANSPORTER"/>
    <property type="match status" value="1"/>
</dbReference>
<gene>
    <name evidence="7" type="ORF">J9B83_11975</name>
</gene>
<dbReference type="RefSeq" id="WP_211537023.1">
    <property type="nucleotide sequence ID" value="NZ_JAGSSV010000017.1"/>
</dbReference>
<accession>A0ABS5HFD8</accession>
<dbReference type="InterPro" id="IPR036513">
    <property type="entry name" value="STAS_dom_sf"/>
</dbReference>
<evidence type="ECO:0000256" key="5">
    <source>
        <dbReference type="SAM" id="Phobius"/>
    </source>
</evidence>
<dbReference type="Pfam" id="PF01740">
    <property type="entry name" value="STAS"/>
    <property type="match status" value="1"/>
</dbReference>
<dbReference type="InterPro" id="IPR001902">
    <property type="entry name" value="SLC26A/SulP_fam"/>
</dbReference>
<dbReference type="CDD" id="cd07042">
    <property type="entry name" value="STAS_SulP_like_sulfate_transporter"/>
    <property type="match status" value="1"/>
</dbReference>
<evidence type="ECO:0000256" key="2">
    <source>
        <dbReference type="ARBA" id="ARBA00022692"/>
    </source>
</evidence>
<dbReference type="InterPro" id="IPR002645">
    <property type="entry name" value="STAS_dom"/>
</dbReference>
<protein>
    <submittedName>
        <fullName evidence="7">SulP family inorganic anion transporter</fullName>
    </submittedName>
</protein>
<feature type="transmembrane region" description="Helical" evidence="5">
    <location>
        <begin position="148"/>
        <end position="167"/>
    </location>
</feature>
<name>A0ABS5HFD8_9GAMM</name>
<sequence>MDFPTTLPPEFGLYTAIVSATLAALSIVAATVVSKATTMTSVDYISLMLTLTLMVGVIQLVLGFLKVGVLVNFISHSVVQGFTAGAAIIIAASQLKNLLGLNVQSDGSLSSYFLGVVVNIEQTNMFSLSIGLATVLFAVLLRRYVKRVPYLLGAMVLGAALCFVLGAEQQGVIVLDALSGALPVFRLPSVDADVLSVLLSGAIAVALLGLIEAASIARSIAMRSKQQIDGNQEFVGQGMSNIIGSVFSCYPSSGSFTRSGGNYDAGAKTPLASVFAACFVVLFLLFLPSVTHYIPVPVMAGSIMVITWNLFNIKGFLTTLRAEKSEVLTFLGTFLCTLFLQLEYAIYAGVFISIGCYLYRTSRPKITRVAPLVQEGAKRQIRNIVRYDLAECPEIKLIRVDGSVFFGSSDHLQKALQQLLAQQHRKIILIAKGINFIDSSGQHMLLDEIKKIEAAGGHVFFSSLKGHVCDDLEGSDFKNFLDQGRLFTSSTAAINTMIAKVEPDKCAACVNRVFLDCPNKDK</sequence>
<dbReference type="Proteomes" id="UP000679722">
    <property type="component" value="Unassembled WGS sequence"/>
</dbReference>
<feature type="transmembrane region" description="Helical" evidence="5">
    <location>
        <begin position="12"/>
        <end position="33"/>
    </location>
</feature>
<keyword evidence="4 5" id="KW-0472">Membrane</keyword>
<keyword evidence="8" id="KW-1185">Reference proteome</keyword>
<dbReference type="InterPro" id="IPR011547">
    <property type="entry name" value="SLC26A/SulP_dom"/>
</dbReference>
<feature type="transmembrane region" description="Helical" evidence="5">
    <location>
        <begin position="194"/>
        <end position="213"/>
    </location>
</feature>
<dbReference type="Pfam" id="PF00916">
    <property type="entry name" value="Sulfate_transp"/>
    <property type="match status" value="1"/>
</dbReference>
<dbReference type="Gene3D" id="3.30.750.24">
    <property type="entry name" value="STAS domain"/>
    <property type="match status" value="1"/>
</dbReference>
<reference evidence="8" key="2">
    <citation type="submission" date="2023-07" db="EMBL/GenBank/DDBJ databases">
        <title>Marinomonas vulgaris A79, complete genome.</title>
        <authorList>
            <person name="Ying J.-J."/>
        </authorList>
    </citation>
    <scope>NUCLEOTIDE SEQUENCE [LARGE SCALE GENOMIC DNA]</scope>
    <source>
        <strain evidence="8">A79</strain>
    </source>
</reference>
<feature type="transmembrane region" description="Helical" evidence="5">
    <location>
        <begin position="73"/>
        <end position="92"/>
    </location>
</feature>
<evidence type="ECO:0000313" key="7">
    <source>
        <dbReference type="EMBL" id="MBR7889659.1"/>
    </source>
</evidence>
<evidence type="ECO:0000256" key="4">
    <source>
        <dbReference type="ARBA" id="ARBA00023136"/>
    </source>
</evidence>
<proteinExistence type="predicted"/>
<evidence type="ECO:0000256" key="1">
    <source>
        <dbReference type="ARBA" id="ARBA00004141"/>
    </source>
</evidence>
<feature type="transmembrane region" description="Helical" evidence="5">
    <location>
        <begin position="45"/>
        <end position="67"/>
    </location>
</feature>
<feature type="transmembrane region" description="Helical" evidence="5">
    <location>
        <begin position="331"/>
        <end position="359"/>
    </location>
</feature>
<keyword evidence="3 5" id="KW-1133">Transmembrane helix</keyword>
<dbReference type="PROSITE" id="PS50801">
    <property type="entry name" value="STAS"/>
    <property type="match status" value="1"/>
</dbReference>
<evidence type="ECO:0000259" key="6">
    <source>
        <dbReference type="PROSITE" id="PS50801"/>
    </source>
</evidence>
<comment type="caution">
    <text evidence="7">The sequence shown here is derived from an EMBL/GenBank/DDBJ whole genome shotgun (WGS) entry which is preliminary data.</text>
</comment>